<dbReference type="GO" id="GO:0010142">
    <property type="term" value="P:farnesyl diphosphate biosynthetic process, mevalonate pathway"/>
    <property type="evidence" value="ECO:0007669"/>
    <property type="project" value="TreeGrafter"/>
</dbReference>
<evidence type="ECO:0000256" key="6">
    <source>
        <dbReference type="ARBA" id="ARBA00022741"/>
    </source>
</evidence>
<keyword evidence="7 13" id="KW-0418">Kinase</keyword>
<dbReference type="FunFam" id="3.30.230.10:FF:000101">
    <property type="entry name" value="Phosphomevalonate kinase"/>
    <property type="match status" value="1"/>
</dbReference>
<keyword evidence="16" id="KW-1185">Reference proteome</keyword>
<organism evidence="15 16">
    <name type="scientific">Saccharomyces pastorianus</name>
    <name type="common">Lager yeast</name>
    <name type="synonym">Saccharomyces cerevisiae x Saccharomyces eubayanus</name>
    <dbReference type="NCBI Taxonomy" id="27292"/>
    <lineage>
        <taxon>Eukaryota</taxon>
        <taxon>Fungi</taxon>
        <taxon>Dikarya</taxon>
        <taxon>Ascomycota</taxon>
        <taxon>Saccharomycotina</taxon>
        <taxon>Saccharomycetes</taxon>
        <taxon>Saccharomycetales</taxon>
        <taxon>Saccharomycetaceae</taxon>
        <taxon>Saccharomyces</taxon>
    </lineage>
</organism>
<dbReference type="InterPro" id="IPR006204">
    <property type="entry name" value="GHMP_kinase_N_dom"/>
</dbReference>
<dbReference type="UniPathway" id="UPA00057">
    <property type="reaction ID" value="UER00099"/>
</dbReference>
<keyword evidence="6" id="KW-0547">Nucleotide-binding</keyword>
<keyword evidence="11 13" id="KW-0753">Steroid metabolism</keyword>
<evidence type="ECO:0000256" key="10">
    <source>
        <dbReference type="ARBA" id="ARBA00023098"/>
    </source>
</evidence>
<dbReference type="GO" id="GO:0005524">
    <property type="term" value="F:ATP binding"/>
    <property type="evidence" value="ECO:0007669"/>
    <property type="project" value="UniProtKB-UniRule"/>
</dbReference>
<sequence>MSELRAFSAPGKALLAGGYLVLDTKYEAFVVGLSARMHAVAHPYGSLQGSDKFEVRVKSKQFKDGEWLYHISPKTGFIPVSIGGSKNPFIEKVIANVFSYFKPNMDDYCNRNLFVIDIFSDDAYHSQEDSVTEHRGNRRLSFHSHRIEEVPKTGLGSSAGLVTVLTTALASFFVSDLENNVDKYREVIHNLSQVAHCQAQGKIGSGFDIAAAAYGSIRYRRFPPALISNLPDIGSATYGSKLAHLVDEEDWNITIKSNHLPSGLTLWMGDIKNGSETVKLVQKVKNWYDSHMPESLKIYTELDHANSRFMDGLSKLDRLHETHDDYSDQIFESLERNDCTCQKYPEITEVRDAVATIRRSFRKITKESGADIEPPVQTSLLDDCQTLKGVLTCLIPGAGGYDAIAVITKQDVDLRAQTANDKRFSKVQWLDVTQADWGVRKEKDPETYLDK</sequence>
<evidence type="ECO:0000313" key="15">
    <source>
        <dbReference type="EMBL" id="QID81732.1"/>
    </source>
</evidence>
<accession>A0A6C1DXF8</accession>
<dbReference type="GO" id="GO:0005777">
    <property type="term" value="C:peroxisome"/>
    <property type="evidence" value="ECO:0007669"/>
    <property type="project" value="TreeGrafter"/>
</dbReference>
<evidence type="ECO:0000256" key="1">
    <source>
        <dbReference type="ARBA" id="ARBA00005017"/>
    </source>
</evidence>
<feature type="domain" description="GHMP kinase N-terminal" evidence="14">
    <location>
        <begin position="142"/>
        <end position="215"/>
    </location>
</feature>
<evidence type="ECO:0000256" key="3">
    <source>
        <dbReference type="ARBA" id="ARBA00012958"/>
    </source>
</evidence>
<dbReference type="Proteomes" id="UP000501346">
    <property type="component" value="Chromosome ScXIII"/>
</dbReference>
<keyword evidence="4 13" id="KW-0444">Lipid biosynthesis</keyword>
<reference evidence="15 16" key="1">
    <citation type="journal article" date="2019" name="BMC Genomics">
        <title>Chromosome level assembly and comparative genome analysis confirm lager-brewing yeasts originated from a single hybridization.</title>
        <authorList>
            <person name="Salazar A.N."/>
            <person name="Gorter de Vries A.R."/>
            <person name="van den Broek M."/>
            <person name="Brouwers N."/>
            <person name="de la Torre Cortes P."/>
            <person name="Kuijpers N.G.A."/>
            <person name="Daran J.G."/>
            <person name="Abeel T."/>
        </authorList>
    </citation>
    <scope>NUCLEOTIDE SEQUENCE [LARGE SCALE GENOMIC DNA]</scope>
    <source>
        <strain evidence="15 16">CBS 1483</strain>
    </source>
</reference>
<dbReference type="InterPro" id="IPR020568">
    <property type="entry name" value="Ribosomal_Su5_D2-typ_SF"/>
</dbReference>
<dbReference type="SUPFAM" id="SSF54211">
    <property type="entry name" value="Ribosomal protein S5 domain 2-like"/>
    <property type="match status" value="1"/>
</dbReference>
<dbReference type="PROSITE" id="PS00627">
    <property type="entry name" value="GHMP_KINASES_ATP"/>
    <property type="match status" value="1"/>
</dbReference>
<dbReference type="PIRSF" id="PIRSF017288">
    <property type="entry name" value="PMK_GHMP_euk"/>
    <property type="match status" value="1"/>
</dbReference>
<comment type="similarity">
    <text evidence="2 13">Belongs to the GHMP kinase family. Mevalonate kinase subfamily.</text>
</comment>
<dbReference type="InterPro" id="IPR014721">
    <property type="entry name" value="Ribsml_uS5_D2-typ_fold_subgr"/>
</dbReference>
<dbReference type="InterPro" id="IPR016005">
    <property type="entry name" value="Erg8"/>
</dbReference>
<evidence type="ECO:0000256" key="2">
    <source>
        <dbReference type="ARBA" id="ARBA00006495"/>
    </source>
</evidence>
<evidence type="ECO:0000256" key="8">
    <source>
        <dbReference type="ARBA" id="ARBA00022840"/>
    </source>
</evidence>
<evidence type="ECO:0000256" key="11">
    <source>
        <dbReference type="ARBA" id="ARBA00023221"/>
    </source>
</evidence>
<dbReference type="NCBIfam" id="TIGR01219">
    <property type="entry name" value="Pmev_kin_ERG8"/>
    <property type="match status" value="1"/>
</dbReference>
<dbReference type="InterPro" id="IPR035102">
    <property type="entry name" value="Phosphomevalonate_kinase"/>
</dbReference>
<dbReference type="PANTHER" id="PTHR31814:SF2">
    <property type="entry name" value="PHOSPHOMEVALONATE KINASE"/>
    <property type="match status" value="1"/>
</dbReference>
<gene>
    <name evidence="15" type="primary">ERG8_1</name>
    <name evidence="15" type="ORF">GRS66_004125</name>
</gene>
<dbReference type="GO" id="GO:0006696">
    <property type="term" value="P:ergosterol biosynthetic process"/>
    <property type="evidence" value="ECO:0007669"/>
    <property type="project" value="TreeGrafter"/>
</dbReference>
<comment type="pathway">
    <text evidence="1 13">Isoprenoid biosynthesis; isopentenyl diphosphate biosynthesis via mevalonate pathway; isopentenyl diphosphate from (R)-mevalonate: step 2/3.</text>
</comment>
<name>A0A6C1DXF8_SACPS</name>
<keyword evidence="10 13" id="KW-0443">Lipid metabolism</keyword>
<evidence type="ECO:0000256" key="7">
    <source>
        <dbReference type="ARBA" id="ARBA00022777"/>
    </source>
</evidence>
<proteinExistence type="inferred from homology"/>
<evidence type="ECO:0000256" key="4">
    <source>
        <dbReference type="ARBA" id="ARBA00022516"/>
    </source>
</evidence>
<dbReference type="GO" id="GO:0004631">
    <property type="term" value="F:phosphomevalonate kinase activity"/>
    <property type="evidence" value="ECO:0007669"/>
    <property type="project" value="UniProtKB-UniRule"/>
</dbReference>
<dbReference type="PANTHER" id="PTHR31814">
    <property type="match status" value="1"/>
</dbReference>
<keyword evidence="9 13" id="KW-0752">Steroid biosynthesis</keyword>
<dbReference type="InterPro" id="IPR006203">
    <property type="entry name" value="GHMP_knse_ATP-bd_CS"/>
</dbReference>
<evidence type="ECO:0000256" key="9">
    <source>
        <dbReference type="ARBA" id="ARBA00022955"/>
    </source>
</evidence>
<keyword evidence="5 13" id="KW-0808">Transferase</keyword>
<dbReference type="EMBL" id="CP048994">
    <property type="protein sequence ID" value="QID81732.1"/>
    <property type="molecule type" value="Genomic_DNA"/>
</dbReference>
<comment type="catalytic activity">
    <reaction evidence="12">
        <text>(R)-5-phosphomevalonate + ATP = (R)-5-diphosphomevalonate + ADP</text>
        <dbReference type="Rhea" id="RHEA:16341"/>
        <dbReference type="ChEBI" id="CHEBI:30616"/>
        <dbReference type="ChEBI" id="CHEBI:57557"/>
        <dbReference type="ChEBI" id="CHEBI:58146"/>
        <dbReference type="ChEBI" id="CHEBI:456216"/>
        <dbReference type="EC" id="2.7.4.2"/>
    </reaction>
    <physiologicalReaction direction="left-to-right" evidence="12">
        <dbReference type="Rhea" id="RHEA:16342"/>
    </physiologicalReaction>
</comment>
<dbReference type="EC" id="2.7.4.2" evidence="3 13"/>
<evidence type="ECO:0000259" key="14">
    <source>
        <dbReference type="Pfam" id="PF00288"/>
    </source>
</evidence>
<evidence type="ECO:0000256" key="13">
    <source>
        <dbReference type="PIRNR" id="PIRNR017288"/>
    </source>
</evidence>
<evidence type="ECO:0000256" key="5">
    <source>
        <dbReference type="ARBA" id="ARBA00022679"/>
    </source>
</evidence>
<dbReference type="Pfam" id="PF00288">
    <property type="entry name" value="GHMP_kinases_N"/>
    <property type="match status" value="1"/>
</dbReference>
<dbReference type="OrthoDB" id="10262935at2759"/>
<dbReference type="Gene3D" id="3.30.230.10">
    <property type="match status" value="1"/>
</dbReference>
<dbReference type="GO" id="GO:0019287">
    <property type="term" value="P:isopentenyl diphosphate biosynthetic process, mevalonate pathway"/>
    <property type="evidence" value="ECO:0007669"/>
    <property type="project" value="UniProtKB-UniRule"/>
</dbReference>
<evidence type="ECO:0000313" key="16">
    <source>
        <dbReference type="Proteomes" id="UP000501346"/>
    </source>
</evidence>
<dbReference type="AlphaFoldDB" id="A0A6C1DXF8"/>
<keyword evidence="8" id="KW-0067">ATP-binding</keyword>
<protein>
    <recommendedName>
        <fullName evidence="3 13">Phosphomevalonate kinase</fullName>
        <ecNumber evidence="3 13">2.7.4.2</ecNumber>
    </recommendedName>
</protein>
<evidence type="ECO:0000256" key="12">
    <source>
        <dbReference type="ARBA" id="ARBA00029326"/>
    </source>
</evidence>